<dbReference type="Proteomes" id="UP001162131">
    <property type="component" value="Unassembled WGS sequence"/>
</dbReference>
<keyword evidence="2" id="KW-1185">Reference proteome</keyword>
<name>A0AAU9JJ75_9CILI</name>
<protein>
    <submittedName>
        <fullName evidence="1">Uncharacterized protein</fullName>
    </submittedName>
</protein>
<evidence type="ECO:0000313" key="2">
    <source>
        <dbReference type="Proteomes" id="UP001162131"/>
    </source>
</evidence>
<comment type="caution">
    <text evidence="1">The sequence shown here is derived from an EMBL/GenBank/DDBJ whole genome shotgun (WGS) entry which is preliminary data.</text>
</comment>
<gene>
    <name evidence="1" type="ORF">BSTOLATCC_MIC39449</name>
</gene>
<sequence length="242" mass="27807">MGDIFKLVIEALSGSPDQPDTLNQQLYELDQFLKGSDEFTINAVRELSGTLVLQGVIPQDDSEKLFHYLDSIKARENPPIPKLQYLQGPVSHYKAKNAAKLLSSLQKLQIIRLSNICFAFHQLFTYSNKLKVNEIERNHKTACRFLALGKLIKNKKNLIYKAFDIWRRACIAKRKEESDKILNSVFGKQATIFKSYFSHWARKSARLSYTPNPDLIMYKLKSRPIRATDIPVKKKCCLCCCC</sequence>
<accession>A0AAU9JJ75</accession>
<dbReference type="AlphaFoldDB" id="A0AAU9JJ75"/>
<organism evidence="1 2">
    <name type="scientific">Blepharisma stoltei</name>
    <dbReference type="NCBI Taxonomy" id="1481888"/>
    <lineage>
        <taxon>Eukaryota</taxon>
        <taxon>Sar</taxon>
        <taxon>Alveolata</taxon>
        <taxon>Ciliophora</taxon>
        <taxon>Postciliodesmatophora</taxon>
        <taxon>Heterotrichea</taxon>
        <taxon>Heterotrichida</taxon>
        <taxon>Blepharismidae</taxon>
        <taxon>Blepharisma</taxon>
    </lineage>
</organism>
<evidence type="ECO:0000313" key="1">
    <source>
        <dbReference type="EMBL" id="CAG9325650.1"/>
    </source>
</evidence>
<proteinExistence type="predicted"/>
<dbReference type="EMBL" id="CAJZBQ010000039">
    <property type="protein sequence ID" value="CAG9325650.1"/>
    <property type="molecule type" value="Genomic_DNA"/>
</dbReference>
<reference evidence="1" key="1">
    <citation type="submission" date="2021-09" db="EMBL/GenBank/DDBJ databases">
        <authorList>
            <consortium name="AG Swart"/>
            <person name="Singh M."/>
            <person name="Singh A."/>
            <person name="Seah K."/>
            <person name="Emmerich C."/>
        </authorList>
    </citation>
    <scope>NUCLEOTIDE SEQUENCE</scope>
    <source>
        <strain evidence="1">ATCC30299</strain>
    </source>
</reference>